<dbReference type="EMBL" id="CZBY01000023">
    <property type="protein sequence ID" value="CUQ91119.1"/>
    <property type="molecule type" value="Genomic_DNA"/>
</dbReference>
<evidence type="ECO:0000259" key="5">
    <source>
        <dbReference type="Pfam" id="PF01168"/>
    </source>
</evidence>
<reference evidence="6 7" key="1">
    <citation type="submission" date="2015-09" db="EMBL/GenBank/DDBJ databases">
        <authorList>
            <consortium name="Pathogen Informatics"/>
        </authorList>
    </citation>
    <scope>NUCLEOTIDE SEQUENCE [LARGE SCALE GENOMIC DNA]</scope>
    <source>
        <strain evidence="6 7">2789STDY5834928</strain>
    </source>
</reference>
<keyword evidence="1 2" id="KW-0663">Pyridoxal phosphate</keyword>
<dbReference type="Gene3D" id="3.20.20.10">
    <property type="entry name" value="Alanine racemase"/>
    <property type="match status" value="1"/>
</dbReference>
<dbReference type="NCBIfam" id="TIGR00044">
    <property type="entry name" value="YggS family pyridoxal phosphate-dependent enzyme"/>
    <property type="match status" value="1"/>
</dbReference>
<evidence type="ECO:0000313" key="7">
    <source>
        <dbReference type="Proteomes" id="UP000095662"/>
    </source>
</evidence>
<dbReference type="InterPro" id="IPR029066">
    <property type="entry name" value="PLP-binding_barrel"/>
</dbReference>
<organism evidence="6 7">
    <name type="scientific">[Eubacterium] siraeum</name>
    <dbReference type="NCBI Taxonomy" id="39492"/>
    <lineage>
        <taxon>Bacteria</taxon>
        <taxon>Bacillati</taxon>
        <taxon>Bacillota</taxon>
        <taxon>Clostridia</taxon>
        <taxon>Eubacteriales</taxon>
        <taxon>Oscillospiraceae</taxon>
        <taxon>Oscillospiraceae incertae sedis</taxon>
    </lineage>
</organism>
<gene>
    <name evidence="6" type="ORF">ERS852540_02267</name>
</gene>
<sequence length="241" mass="26631">MTERISKSAEETTLEDIKLNFTAIKQNIAEAMDKAGRCDTVRIMAVTKTVPCEKINYAESLGIDLLGENRVQEFLGKYENYSEKSEIHFIGGLQKNKVKYIIDKVSMIHSVDSVELAAEIDRRAGSHGLVKDILLEINIGGEESKGGIAPSELIETAKAVSGLENVRIRGLMTIPPVNCDEKYFASMQELFENSKQKYSFLSGMDTLSMGMSGDYATAVKYGSTLVRIGSGLFGYRNYSKI</sequence>
<evidence type="ECO:0000256" key="4">
    <source>
        <dbReference type="RuleBase" id="RU004514"/>
    </source>
</evidence>
<proteinExistence type="inferred from homology"/>
<dbReference type="PANTHER" id="PTHR10146">
    <property type="entry name" value="PROLINE SYNTHETASE CO-TRANSCRIBED BACTERIAL HOMOLOG PROTEIN"/>
    <property type="match status" value="1"/>
</dbReference>
<dbReference type="OrthoDB" id="9804072at2"/>
<dbReference type="CDD" id="cd00635">
    <property type="entry name" value="PLPDE_III_YBL036c_like"/>
    <property type="match status" value="1"/>
</dbReference>
<dbReference type="SUPFAM" id="SSF51419">
    <property type="entry name" value="PLP-binding barrel"/>
    <property type="match status" value="1"/>
</dbReference>
<evidence type="ECO:0000256" key="2">
    <source>
        <dbReference type="HAMAP-Rule" id="MF_02087"/>
    </source>
</evidence>
<evidence type="ECO:0000313" key="6">
    <source>
        <dbReference type="EMBL" id="CUQ91119.1"/>
    </source>
</evidence>
<dbReference type="FunFam" id="3.20.20.10:FF:000018">
    <property type="entry name" value="Pyridoxal phosphate homeostasis protein"/>
    <property type="match status" value="1"/>
</dbReference>
<accession>A0A175A280</accession>
<comment type="cofactor">
    <cofactor evidence="3">
        <name>pyridoxal 5'-phosphate</name>
        <dbReference type="ChEBI" id="CHEBI:597326"/>
    </cofactor>
</comment>
<comment type="function">
    <text evidence="2">Pyridoxal 5'-phosphate (PLP)-binding protein, which is involved in PLP homeostasis.</text>
</comment>
<evidence type="ECO:0000256" key="3">
    <source>
        <dbReference type="PIRSR" id="PIRSR004848-1"/>
    </source>
</evidence>
<dbReference type="Proteomes" id="UP000095662">
    <property type="component" value="Unassembled WGS sequence"/>
</dbReference>
<comment type="similarity">
    <text evidence="2 4">Belongs to the pyridoxal phosphate-binding protein YggS/PROSC family.</text>
</comment>
<dbReference type="AlphaFoldDB" id="A0A175A280"/>
<dbReference type="InterPro" id="IPR011078">
    <property type="entry name" value="PyrdxlP_homeostasis"/>
</dbReference>
<dbReference type="STRING" id="39492.ERS852540_02267"/>
<name>A0A175A280_9FIRM</name>
<dbReference type="Pfam" id="PF01168">
    <property type="entry name" value="Ala_racemase_N"/>
    <property type="match status" value="1"/>
</dbReference>
<dbReference type="HAMAP" id="MF_02087">
    <property type="entry name" value="PLP_homeostasis"/>
    <property type="match status" value="1"/>
</dbReference>
<dbReference type="GO" id="GO:0030170">
    <property type="term" value="F:pyridoxal phosphate binding"/>
    <property type="evidence" value="ECO:0007669"/>
    <property type="project" value="UniProtKB-UniRule"/>
</dbReference>
<dbReference type="PANTHER" id="PTHR10146:SF14">
    <property type="entry name" value="PYRIDOXAL PHOSPHATE HOMEOSTASIS PROTEIN"/>
    <property type="match status" value="1"/>
</dbReference>
<dbReference type="InterPro" id="IPR001608">
    <property type="entry name" value="Ala_racemase_N"/>
</dbReference>
<dbReference type="PIRSF" id="PIRSF004848">
    <property type="entry name" value="YBL036c_PLPDEIII"/>
    <property type="match status" value="1"/>
</dbReference>
<protein>
    <recommendedName>
        <fullName evidence="2">Pyridoxal phosphate homeostasis protein</fullName>
        <shortName evidence="2">PLP homeostasis protein</shortName>
    </recommendedName>
</protein>
<feature type="domain" description="Alanine racemase N-terminal" evidence="5">
    <location>
        <begin position="21"/>
        <end position="236"/>
    </location>
</feature>
<evidence type="ECO:0000256" key="1">
    <source>
        <dbReference type="ARBA" id="ARBA00022898"/>
    </source>
</evidence>
<feature type="modified residue" description="N6-(pyridoxal phosphate)lysine" evidence="2 3">
    <location>
        <position position="48"/>
    </location>
</feature>